<name>A0A5B8VCF1_9BACT</name>
<protein>
    <submittedName>
        <fullName evidence="1">Uncharacterized protein</fullName>
    </submittedName>
</protein>
<dbReference type="Proteomes" id="UP000321533">
    <property type="component" value="Chromosome"/>
</dbReference>
<dbReference type="Gene3D" id="3.20.80.10">
    <property type="entry name" value="Regulatory factor, effector binding domain"/>
    <property type="match status" value="1"/>
</dbReference>
<reference evidence="1 2" key="1">
    <citation type="journal article" date="2016" name="Int. J. Syst. Evol. Microbiol.">
        <title>Panacibacter ginsenosidivorans gen. nov., sp. nov., with ginsenoside converting activity isolated from soil of a ginseng field.</title>
        <authorList>
            <person name="Siddiqi M.Z."/>
            <person name="Muhammad Shafi S."/>
            <person name="Choi K.D."/>
            <person name="Im W.T."/>
        </authorList>
    </citation>
    <scope>NUCLEOTIDE SEQUENCE [LARGE SCALE GENOMIC DNA]</scope>
    <source>
        <strain evidence="1 2">Gsoil1550</strain>
    </source>
</reference>
<accession>A0A5B8VCF1</accession>
<proteinExistence type="predicted"/>
<dbReference type="InterPro" id="IPR011256">
    <property type="entry name" value="Reg_factor_effector_dom_sf"/>
</dbReference>
<evidence type="ECO:0000313" key="2">
    <source>
        <dbReference type="Proteomes" id="UP000321533"/>
    </source>
</evidence>
<dbReference type="RefSeq" id="WP_147190828.1">
    <property type="nucleotide sequence ID" value="NZ_CP042435.1"/>
</dbReference>
<organism evidence="1 2">
    <name type="scientific">Panacibacter ginsenosidivorans</name>
    <dbReference type="NCBI Taxonomy" id="1813871"/>
    <lineage>
        <taxon>Bacteria</taxon>
        <taxon>Pseudomonadati</taxon>
        <taxon>Bacteroidota</taxon>
        <taxon>Chitinophagia</taxon>
        <taxon>Chitinophagales</taxon>
        <taxon>Chitinophagaceae</taxon>
        <taxon>Panacibacter</taxon>
    </lineage>
</organism>
<dbReference type="OrthoDB" id="9807923at2"/>
<dbReference type="KEGG" id="pgin:FRZ67_15380"/>
<keyword evidence="2" id="KW-1185">Reference proteome</keyword>
<dbReference type="EMBL" id="CP042435">
    <property type="protein sequence ID" value="QEC68621.1"/>
    <property type="molecule type" value="Genomic_DNA"/>
</dbReference>
<dbReference type="AlphaFoldDB" id="A0A5B8VCF1"/>
<gene>
    <name evidence="1" type="ORF">FRZ67_15380</name>
</gene>
<evidence type="ECO:0000313" key="1">
    <source>
        <dbReference type="EMBL" id="QEC68621.1"/>
    </source>
</evidence>
<sequence>MGMQLNEFVYNGFSFHIQPGIFEDIPINIKDQGITLSSLLKCFKAGNDSTGLTWRVDIETGSDPFTRLIKYFTAQQLKATIANILMNTKKFAEEEASVYGIVVKQIQVVDTLLITTKQYFKTYPSDTVVNEMVNSLKKYIAAENIKQTDPPMLNIRLASDNSYETMVAIPVNKATENEDEFIFKRMFPGRILEAEIRGVQVRLKRLLPPWTFICRTTSIRHRLYLLNR</sequence>